<dbReference type="Gene3D" id="1.10.10.10">
    <property type="entry name" value="Winged helix-like DNA-binding domain superfamily/Winged helix DNA-binding domain"/>
    <property type="match status" value="1"/>
</dbReference>
<dbReference type="EMBL" id="QPJM01000001">
    <property type="protein sequence ID" value="RCW87290.1"/>
    <property type="molecule type" value="Genomic_DNA"/>
</dbReference>
<dbReference type="InterPro" id="IPR005119">
    <property type="entry name" value="LysR_subst-bd"/>
</dbReference>
<keyword evidence="7" id="KW-1185">Reference proteome</keyword>
<dbReference type="FunFam" id="3.40.190.290:FF:000001">
    <property type="entry name" value="Transcriptional regulator, LysR family"/>
    <property type="match status" value="1"/>
</dbReference>
<dbReference type="FunFam" id="1.10.10.10:FF:000001">
    <property type="entry name" value="LysR family transcriptional regulator"/>
    <property type="match status" value="1"/>
</dbReference>
<gene>
    <name evidence="6" type="ORF">C7476_10150</name>
</gene>
<dbReference type="GO" id="GO:0003700">
    <property type="term" value="F:DNA-binding transcription factor activity"/>
    <property type="evidence" value="ECO:0007669"/>
    <property type="project" value="InterPro"/>
</dbReference>
<sequence>MKAAGNMAHRHCLDNHPIMLNTCETNSQVQHMDNRAGEMEVFVQAVDLNSFSAAGRRLGLTPSAVSKIISRIEERLGTRLLVRSTRTLRLTAEGEIYHQRALRIVAEIDEAERAVASGASAAPRGLLRVNSSVPVGMMCILPLVPKFLRRYPEVELDVSLSDGVVDLIEERADVAIRVGPMRSSSLKARKLFESRVVVIASPAYLAEHGTPMHPRDLERHNCLNFNFRRILNEWPFRDPKTGEIDTIAVAGNFLSNNGSTAQQMCVAGLGIARLGLFHVRADIAAGRLVALLEDYNPGDIELVHAVFVGHEYLAARVRSFVDFLAENLGTDTAGSTSMHGELPPND</sequence>
<evidence type="ECO:0000313" key="7">
    <source>
        <dbReference type="Proteomes" id="UP000253324"/>
    </source>
</evidence>
<dbReference type="SUPFAM" id="SSF46785">
    <property type="entry name" value="Winged helix' DNA-binding domain"/>
    <property type="match status" value="1"/>
</dbReference>
<proteinExistence type="inferred from homology"/>
<reference evidence="6 7" key="1">
    <citation type="submission" date="2018-07" db="EMBL/GenBank/DDBJ databases">
        <title>Genomic Encyclopedia of Type Strains, Phase III (KMG-III): the genomes of soil and plant-associated and newly described type strains.</title>
        <authorList>
            <person name="Whitman W."/>
        </authorList>
    </citation>
    <scope>NUCLEOTIDE SEQUENCE [LARGE SCALE GENOMIC DNA]</scope>
    <source>
        <strain evidence="6 7">31-25a</strain>
    </source>
</reference>
<comment type="similarity">
    <text evidence="1">Belongs to the LysR transcriptional regulatory family.</text>
</comment>
<dbReference type="Pfam" id="PF03466">
    <property type="entry name" value="LysR_substrate"/>
    <property type="match status" value="1"/>
</dbReference>
<name>A0A368Z4A8_9HYPH</name>
<keyword evidence="3" id="KW-0238">DNA-binding</keyword>
<dbReference type="Pfam" id="PF00126">
    <property type="entry name" value="HTH_1"/>
    <property type="match status" value="1"/>
</dbReference>
<accession>A0A368Z4A8</accession>
<dbReference type="InterPro" id="IPR058163">
    <property type="entry name" value="LysR-type_TF_proteobact-type"/>
</dbReference>
<organism evidence="6 7">
    <name type="scientific">Phyllobacterium bourgognense</name>
    <dbReference type="NCBI Taxonomy" id="314236"/>
    <lineage>
        <taxon>Bacteria</taxon>
        <taxon>Pseudomonadati</taxon>
        <taxon>Pseudomonadota</taxon>
        <taxon>Alphaproteobacteria</taxon>
        <taxon>Hyphomicrobiales</taxon>
        <taxon>Phyllobacteriaceae</taxon>
        <taxon>Phyllobacterium</taxon>
    </lineage>
</organism>
<feature type="domain" description="HTH lysR-type" evidence="5">
    <location>
        <begin position="39"/>
        <end position="91"/>
    </location>
</feature>
<dbReference type="Gene3D" id="3.40.190.290">
    <property type="match status" value="1"/>
</dbReference>
<dbReference type="PANTHER" id="PTHR30537:SF71">
    <property type="entry name" value="TRANSCRIPTIONAL REGULATORY PROTEIN"/>
    <property type="match status" value="1"/>
</dbReference>
<evidence type="ECO:0000256" key="2">
    <source>
        <dbReference type="ARBA" id="ARBA00023015"/>
    </source>
</evidence>
<dbReference type="InterPro" id="IPR000847">
    <property type="entry name" value="LysR_HTH_N"/>
</dbReference>
<dbReference type="InterPro" id="IPR036388">
    <property type="entry name" value="WH-like_DNA-bd_sf"/>
</dbReference>
<evidence type="ECO:0000259" key="5">
    <source>
        <dbReference type="PROSITE" id="PS50931"/>
    </source>
</evidence>
<keyword evidence="2" id="KW-0805">Transcription regulation</keyword>
<protein>
    <submittedName>
        <fullName evidence="6">LysR family transcriptional regulator</fullName>
    </submittedName>
</protein>
<dbReference type="InterPro" id="IPR036390">
    <property type="entry name" value="WH_DNA-bd_sf"/>
</dbReference>
<comment type="caution">
    <text evidence="6">The sequence shown here is derived from an EMBL/GenBank/DDBJ whole genome shotgun (WGS) entry which is preliminary data.</text>
</comment>
<dbReference type="AlphaFoldDB" id="A0A368Z4A8"/>
<evidence type="ECO:0000256" key="4">
    <source>
        <dbReference type="ARBA" id="ARBA00023163"/>
    </source>
</evidence>
<evidence type="ECO:0000313" key="6">
    <source>
        <dbReference type="EMBL" id="RCW87290.1"/>
    </source>
</evidence>
<dbReference type="SUPFAM" id="SSF53850">
    <property type="entry name" value="Periplasmic binding protein-like II"/>
    <property type="match status" value="1"/>
</dbReference>
<evidence type="ECO:0000256" key="1">
    <source>
        <dbReference type="ARBA" id="ARBA00009437"/>
    </source>
</evidence>
<dbReference type="Proteomes" id="UP000253324">
    <property type="component" value="Unassembled WGS sequence"/>
</dbReference>
<keyword evidence="4" id="KW-0804">Transcription</keyword>
<dbReference type="GO" id="GO:0043565">
    <property type="term" value="F:sequence-specific DNA binding"/>
    <property type="evidence" value="ECO:0007669"/>
    <property type="project" value="TreeGrafter"/>
</dbReference>
<dbReference type="PANTHER" id="PTHR30537">
    <property type="entry name" value="HTH-TYPE TRANSCRIPTIONAL REGULATOR"/>
    <property type="match status" value="1"/>
</dbReference>
<dbReference type="PROSITE" id="PS50931">
    <property type="entry name" value="HTH_LYSR"/>
    <property type="match status" value="1"/>
</dbReference>
<dbReference type="GO" id="GO:0006351">
    <property type="term" value="P:DNA-templated transcription"/>
    <property type="evidence" value="ECO:0007669"/>
    <property type="project" value="TreeGrafter"/>
</dbReference>
<evidence type="ECO:0000256" key="3">
    <source>
        <dbReference type="ARBA" id="ARBA00023125"/>
    </source>
</evidence>